<proteinExistence type="inferred from homology"/>
<feature type="domain" description="Flagellar M-ring C-terminal" evidence="13">
    <location>
        <begin position="213"/>
        <end position="374"/>
    </location>
</feature>
<dbReference type="Pfam" id="PF01514">
    <property type="entry name" value="YscJ_FliF"/>
    <property type="match status" value="1"/>
</dbReference>
<accession>S5YQ90</accession>
<keyword evidence="4" id="KW-1003">Cell membrane</keyword>
<evidence type="ECO:0000313" key="14">
    <source>
        <dbReference type="EMBL" id="AGT07446.1"/>
    </source>
</evidence>
<dbReference type="InterPro" id="IPR013556">
    <property type="entry name" value="Flag_M-ring_C"/>
</dbReference>
<dbReference type="InterPro" id="IPR043427">
    <property type="entry name" value="YscJ/FliF"/>
</dbReference>
<evidence type="ECO:0000256" key="4">
    <source>
        <dbReference type="ARBA" id="ARBA00022475"/>
    </source>
</evidence>
<dbReference type="PIRSF" id="PIRSF004862">
    <property type="entry name" value="FliF"/>
    <property type="match status" value="1"/>
</dbReference>
<dbReference type="InterPro" id="IPR045851">
    <property type="entry name" value="AMP-bd_C_sf"/>
</dbReference>
<gene>
    <name evidence="14" type="ORF">JCM7686_0337</name>
</gene>
<sequence length="508" mass="54202">MAGAFIATFLGVIAFAWYAARPSMALLYSGLEPQQSGVIISAIEKEGVPYEIRGDSIWVAETRRDELRMQLAGQGLPQTGGSGYELLDGMSGFGTTSQMFDAAYWRAKEGELARTILALPNVKTARVHLAVPGGRGYRREAPPSASVTITTTGTPISPVQARALRYLISAGVPGMASEQVAVIDSARGIIASADDMASENRESEMKRNVERILEAHVGPGNAIVELHLDLVTETELLSEQKFDPASRALLSQENEESSDQNTNSGSGAVTAASNLPEGQNSGNQQNKSARSETRQRSNYEVSKLTREIRKQPGDIRRLSVAVLVNGTTGAPAAADGTPAQRSDAELETIRELVSSAVGLDENRGDQLTVKSLPFAGFGDEGTTATNSLMAGLDLNTLAKIALVGIFALALALLVFRPILRAKLAGTPAPALDTSLPPPDAMPMNSFDTVSFDNDDMASISISTPEFDFVPMDATPQDPVSRLKELMKARQEESLKVLSGWIEKPEDAI</sequence>
<dbReference type="GO" id="GO:0003774">
    <property type="term" value="F:cytoskeletal motor activity"/>
    <property type="evidence" value="ECO:0007669"/>
    <property type="project" value="InterPro"/>
</dbReference>
<dbReference type="NCBIfam" id="TIGR00206">
    <property type="entry name" value="fliF"/>
    <property type="match status" value="1"/>
</dbReference>
<dbReference type="GO" id="GO:0009431">
    <property type="term" value="C:bacterial-type flagellum basal body, MS ring"/>
    <property type="evidence" value="ECO:0007669"/>
    <property type="project" value="InterPro"/>
</dbReference>
<evidence type="ECO:0000256" key="5">
    <source>
        <dbReference type="ARBA" id="ARBA00022692"/>
    </source>
</evidence>
<evidence type="ECO:0000256" key="7">
    <source>
        <dbReference type="ARBA" id="ARBA00023136"/>
    </source>
</evidence>
<dbReference type="InterPro" id="IPR006182">
    <property type="entry name" value="FliF_N_dom"/>
</dbReference>
<evidence type="ECO:0000256" key="8">
    <source>
        <dbReference type="ARBA" id="ARBA00023143"/>
    </source>
</evidence>
<dbReference type="PATRIC" id="fig|1367847.3.peg.275"/>
<reference evidence="14 15" key="1">
    <citation type="journal article" date="2014" name="BMC Genomics">
        <title>Architecture and functions of a multipartite genome of the methylotrophic bacterium Paracoccus aminophilus JCM 7686, containing primary and secondary chromids.</title>
        <authorList>
            <person name="Dziewit L."/>
            <person name="Czarnecki J."/>
            <person name="Wibberg D."/>
            <person name="Radlinska M."/>
            <person name="Mrozek P."/>
            <person name="Szymczak M."/>
            <person name="Schluter A."/>
            <person name="Puhler A."/>
            <person name="Bartosik D."/>
        </authorList>
    </citation>
    <scope>NUCLEOTIDE SEQUENCE [LARGE SCALE GENOMIC DNA]</scope>
    <source>
        <strain evidence="14">JCM 7686</strain>
    </source>
</reference>
<evidence type="ECO:0000256" key="10">
    <source>
        <dbReference type="SAM" id="MobiDB-lite"/>
    </source>
</evidence>
<keyword evidence="15" id="KW-1185">Reference proteome</keyword>
<feature type="region of interest" description="Disordered" evidence="10">
    <location>
        <begin position="250"/>
        <end position="308"/>
    </location>
</feature>
<evidence type="ECO:0000259" key="12">
    <source>
        <dbReference type="Pfam" id="PF01514"/>
    </source>
</evidence>
<feature type="compositionally biased region" description="Polar residues" evidence="10">
    <location>
        <begin position="259"/>
        <end position="288"/>
    </location>
</feature>
<dbReference type="HOGENOM" id="CLU_028108_4_1_5"/>
<feature type="domain" description="Flagellar M-ring N-terminal" evidence="12">
    <location>
        <begin position="20"/>
        <end position="188"/>
    </location>
</feature>
<protein>
    <recommendedName>
        <fullName evidence="9">Flagellar M-ring protein</fullName>
    </recommendedName>
</protein>
<dbReference type="AlphaFoldDB" id="S5YQ90"/>
<dbReference type="Pfam" id="PF08345">
    <property type="entry name" value="YscJ_FliF_C"/>
    <property type="match status" value="1"/>
</dbReference>
<keyword evidence="6 11" id="KW-1133">Transmembrane helix</keyword>
<evidence type="ECO:0000259" key="13">
    <source>
        <dbReference type="Pfam" id="PF08345"/>
    </source>
</evidence>
<dbReference type="EMBL" id="CP006650">
    <property type="protein sequence ID" value="AGT07446.1"/>
    <property type="molecule type" value="Genomic_DNA"/>
</dbReference>
<dbReference type="STRING" id="1367847.JCM7686_0337"/>
<name>S5YQ90_PARAH</name>
<organism evidence="14 15">
    <name type="scientific">Paracoccus aminophilus JCM 7686</name>
    <dbReference type="NCBI Taxonomy" id="1367847"/>
    <lineage>
        <taxon>Bacteria</taxon>
        <taxon>Pseudomonadati</taxon>
        <taxon>Pseudomonadota</taxon>
        <taxon>Alphaproteobacteria</taxon>
        <taxon>Rhodobacterales</taxon>
        <taxon>Paracoccaceae</taxon>
        <taxon>Paracoccus</taxon>
    </lineage>
</organism>
<feature type="transmembrane region" description="Helical" evidence="11">
    <location>
        <begin position="396"/>
        <end position="415"/>
    </location>
</feature>
<dbReference type="PRINTS" id="PR01009">
    <property type="entry name" value="FLGMRINGFLIF"/>
</dbReference>
<evidence type="ECO:0000313" key="15">
    <source>
        <dbReference type="Proteomes" id="UP000015480"/>
    </source>
</evidence>
<evidence type="ECO:0000256" key="6">
    <source>
        <dbReference type="ARBA" id="ARBA00022989"/>
    </source>
</evidence>
<dbReference type="GO" id="GO:0005886">
    <property type="term" value="C:plasma membrane"/>
    <property type="evidence" value="ECO:0007669"/>
    <property type="project" value="UniProtKB-SubCell"/>
</dbReference>
<evidence type="ECO:0000256" key="3">
    <source>
        <dbReference type="ARBA" id="ARBA00007971"/>
    </source>
</evidence>
<dbReference type="PANTHER" id="PTHR30046:SF0">
    <property type="entry name" value="FLAGELLAR M-RING PROTEIN"/>
    <property type="match status" value="1"/>
</dbReference>
<dbReference type="KEGG" id="pami:JCM7686_0337"/>
<evidence type="ECO:0000256" key="9">
    <source>
        <dbReference type="PIRNR" id="PIRNR004862"/>
    </source>
</evidence>
<feature type="compositionally biased region" description="Basic and acidic residues" evidence="10">
    <location>
        <begin position="289"/>
        <end position="308"/>
    </location>
</feature>
<dbReference type="Gene3D" id="3.30.300.30">
    <property type="match status" value="1"/>
</dbReference>
<keyword evidence="5 11" id="KW-0812">Transmembrane</keyword>
<dbReference type="GO" id="GO:0071973">
    <property type="term" value="P:bacterial-type flagellum-dependent cell motility"/>
    <property type="evidence" value="ECO:0007669"/>
    <property type="project" value="InterPro"/>
</dbReference>
<dbReference type="InterPro" id="IPR000067">
    <property type="entry name" value="FlgMring_FliF"/>
</dbReference>
<evidence type="ECO:0000256" key="2">
    <source>
        <dbReference type="ARBA" id="ARBA00004651"/>
    </source>
</evidence>
<comment type="similarity">
    <text evidence="3 9">Belongs to the FliF family.</text>
</comment>
<dbReference type="Proteomes" id="UP000015480">
    <property type="component" value="Chromosome"/>
</dbReference>
<comment type="function">
    <text evidence="9">The M ring may be actively involved in energy transduction.</text>
</comment>
<keyword evidence="7 11" id="KW-0472">Membrane</keyword>
<dbReference type="PANTHER" id="PTHR30046">
    <property type="entry name" value="FLAGELLAR M-RING PROTEIN"/>
    <property type="match status" value="1"/>
</dbReference>
<evidence type="ECO:0000256" key="1">
    <source>
        <dbReference type="ARBA" id="ARBA00004117"/>
    </source>
</evidence>
<evidence type="ECO:0000256" key="11">
    <source>
        <dbReference type="SAM" id="Phobius"/>
    </source>
</evidence>
<keyword evidence="8 9" id="KW-0975">Bacterial flagellum</keyword>
<dbReference type="eggNOG" id="COG1766">
    <property type="taxonomic scope" value="Bacteria"/>
</dbReference>
<comment type="subcellular location">
    <subcellularLocation>
        <location evidence="1 9">Bacterial flagellum basal body</location>
    </subcellularLocation>
    <subcellularLocation>
        <location evidence="2">Cell membrane</location>
        <topology evidence="2">Multi-pass membrane protein</topology>
    </subcellularLocation>
</comment>